<evidence type="ECO:0000313" key="2">
    <source>
        <dbReference type="EMBL" id="KAF8776368.1"/>
    </source>
</evidence>
<gene>
    <name evidence="2" type="ORF">HU200_003601</name>
</gene>
<evidence type="ECO:0000313" key="3">
    <source>
        <dbReference type="Proteomes" id="UP000636709"/>
    </source>
</evidence>
<keyword evidence="3" id="KW-1185">Reference proteome</keyword>
<dbReference type="Pfam" id="PF12609">
    <property type="entry name" value="DUF3774"/>
    <property type="match status" value="1"/>
</dbReference>
<evidence type="ECO:0000256" key="1">
    <source>
        <dbReference type="SAM" id="MobiDB-lite"/>
    </source>
</evidence>
<sequence length="389" mass="42733">MRRRFLPDVRWAHDQVEHVSLARREYVISKRQPLTLIAHEPSDELSCEAECRAPERTAAFGFVRLPRGIDPTTWQHACTTPPPLLPWTRRERGGQNQRRAPSFRLHPPPFLCRFAPAGQHIKRRPLRASPLVTRRDPGQPKEPPLEARTGLLFTMAAAAASGKEPSLVVAASMGAVEALKDQAGLCRWDYALRSLYHRAAAPRIQAMSAALSDSVAAAAEAELPRGRSSPAAEDARMRKAYHLRPAASAPCSSSSVLYCSFVLGFSVYCSTPCSGLHHWTLDRQTGGFLTPDEHLHGCPAAVVADALLSAAPVSRRRRPGRLINAALNDAFASLRSLSLPPSDSCAADPSSMASSMVHTHYRSVYKTRACHEEEHPSALYCSVLCYRRP</sequence>
<proteinExistence type="predicted"/>
<organism evidence="2 3">
    <name type="scientific">Digitaria exilis</name>
    <dbReference type="NCBI Taxonomy" id="1010633"/>
    <lineage>
        <taxon>Eukaryota</taxon>
        <taxon>Viridiplantae</taxon>
        <taxon>Streptophyta</taxon>
        <taxon>Embryophyta</taxon>
        <taxon>Tracheophyta</taxon>
        <taxon>Spermatophyta</taxon>
        <taxon>Magnoliopsida</taxon>
        <taxon>Liliopsida</taxon>
        <taxon>Poales</taxon>
        <taxon>Poaceae</taxon>
        <taxon>PACMAD clade</taxon>
        <taxon>Panicoideae</taxon>
        <taxon>Panicodae</taxon>
        <taxon>Paniceae</taxon>
        <taxon>Anthephorinae</taxon>
        <taxon>Digitaria</taxon>
    </lineage>
</organism>
<comment type="caution">
    <text evidence="2">The sequence shown here is derived from an EMBL/GenBank/DDBJ whole genome shotgun (WGS) entry which is preliminary data.</text>
</comment>
<dbReference type="PANTHER" id="PTHR33090">
    <property type="entry name" value="DUF3774 DOMAIN PROTEIN-RELATED"/>
    <property type="match status" value="1"/>
</dbReference>
<dbReference type="Proteomes" id="UP000636709">
    <property type="component" value="Unassembled WGS sequence"/>
</dbReference>
<dbReference type="OrthoDB" id="691528at2759"/>
<accession>A0A835FWJ6</accession>
<protein>
    <submittedName>
        <fullName evidence="2">Uncharacterized protein</fullName>
    </submittedName>
</protein>
<name>A0A835FWJ6_9POAL</name>
<dbReference type="EMBL" id="JACEFO010000208">
    <property type="protein sequence ID" value="KAF8776368.1"/>
    <property type="molecule type" value="Genomic_DNA"/>
</dbReference>
<feature type="region of interest" description="Disordered" evidence="1">
    <location>
        <begin position="80"/>
        <end position="102"/>
    </location>
</feature>
<dbReference type="AlphaFoldDB" id="A0A835FWJ6"/>
<dbReference type="InterPro" id="IPR022251">
    <property type="entry name" value="DUF3774_wound-induced"/>
</dbReference>
<reference evidence="2" key="1">
    <citation type="submission" date="2020-07" db="EMBL/GenBank/DDBJ databases">
        <title>Genome sequence and genetic diversity analysis of an under-domesticated orphan crop, white fonio (Digitaria exilis).</title>
        <authorList>
            <person name="Bennetzen J.L."/>
            <person name="Chen S."/>
            <person name="Ma X."/>
            <person name="Wang X."/>
            <person name="Yssel A.E.J."/>
            <person name="Chaluvadi S.R."/>
            <person name="Johnson M."/>
            <person name="Gangashetty P."/>
            <person name="Hamidou F."/>
            <person name="Sanogo M.D."/>
            <person name="Zwaenepoel A."/>
            <person name="Wallace J."/>
            <person name="Van De Peer Y."/>
            <person name="Van Deynze A."/>
        </authorList>
    </citation>
    <scope>NUCLEOTIDE SEQUENCE</scope>
    <source>
        <tissue evidence="2">Leaves</tissue>
    </source>
</reference>